<comment type="caution">
    <text evidence="1">The sequence shown here is derived from an EMBL/GenBank/DDBJ whole genome shotgun (WGS) entry which is preliminary data.</text>
</comment>
<name>A0ACB0ZUG5_MELEN</name>
<organism evidence="1 2">
    <name type="scientific">Meloidogyne enterolobii</name>
    <name type="common">Root-knot nematode worm</name>
    <name type="synonym">Meloidogyne mayaguensis</name>
    <dbReference type="NCBI Taxonomy" id="390850"/>
    <lineage>
        <taxon>Eukaryota</taxon>
        <taxon>Metazoa</taxon>
        <taxon>Ecdysozoa</taxon>
        <taxon>Nematoda</taxon>
        <taxon>Chromadorea</taxon>
        <taxon>Rhabditida</taxon>
        <taxon>Tylenchina</taxon>
        <taxon>Tylenchomorpha</taxon>
        <taxon>Tylenchoidea</taxon>
        <taxon>Meloidogynidae</taxon>
        <taxon>Meloidogyninae</taxon>
        <taxon>Meloidogyne</taxon>
    </lineage>
</organism>
<protein>
    <submittedName>
        <fullName evidence="1">Uncharacterized protein</fullName>
    </submittedName>
</protein>
<dbReference type="Proteomes" id="UP001497535">
    <property type="component" value="Unassembled WGS sequence"/>
</dbReference>
<evidence type="ECO:0000313" key="1">
    <source>
        <dbReference type="EMBL" id="CAK5082229.1"/>
    </source>
</evidence>
<dbReference type="EMBL" id="CAVMJV010000046">
    <property type="protein sequence ID" value="CAK5082229.1"/>
    <property type="molecule type" value="Genomic_DNA"/>
</dbReference>
<proteinExistence type="predicted"/>
<sequence>MCYENVGMTDSHREPCFINRREDGKVKQGCGEWNKACPDNKDTEFCKYCRTRNCNDEKIIPKYCWTNYGKIKVNGDVPCFAERTKANQRIGKCPSIACKTCYKNLCNDGNDLPFSFCFDGDGKGVVGCGSKAGCGTCDENKIDNSCVDCRGLNCNIKDKLKENVFCYERKENGNEKEGGRPCKSKFCFISVDVNKGN</sequence>
<accession>A0ACB0ZUG5</accession>
<evidence type="ECO:0000313" key="2">
    <source>
        <dbReference type="Proteomes" id="UP001497535"/>
    </source>
</evidence>
<keyword evidence="2" id="KW-1185">Reference proteome</keyword>
<gene>
    <name evidence="1" type="ORF">MENTE1834_LOCUS29496</name>
</gene>
<reference evidence="1" key="1">
    <citation type="submission" date="2023-11" db="EMBL/GenBank/DDBJ databases">
        <authorList>
            <person name="Poullet M."/>
        </authorList>
    </citation>
    <scope>NUCLEOTIDE SEQUENCE</scope>
    <source>
        <strain evidence="1">E1834</strain>
    </source>
</reference>